<feature type="domain" description="Peptidase S1" evidence="2">
    <location>
        <begin position="68"/>
        <end position="247"/>
    </location>
</feature>
<reference evidence="3 4" key="1">
    <citation type="submission" date="2019-08" db="EMBL/GenBank/DDBJ databases">
        <authorList>
            <person name="Lei W."/>
        </authorList>
    </citation>
    <scope>NUCLEOTIDE SEQUENCE [LARGE SCALE GENOMIC DNA]</scope>
    <source>
        <strain evidence="3 4">CCUG 58627</strain>
    </source>
</reference>
<proteinExistence type="predicted"/>
<dbReference type="InterPro" id="IPR009003">
    <property type="entry name" value="Peptidase_S1_PA"/>
</dbReference>
<dbReference type="Pfam" id="PF00089">
    <property type="entry name" value="Trypsin"/>
    <property type="match status" value="1"/>
</dbReference>
<comment type="caution">
    <text evidence="3">The sequence shown here is derived from an EMBL/GenBank/DDBJ whole genome shotgun (WGS) entry which is preliminary data.</text>
</comment>
<dbReference type="SUPFAM" id="SSF50494">
    <property type="entry name" value="Trypsin-like serine proteases"/>
    <property type="match status" value="1"/>
</dbReference>
<dbReference type="Gene3D" id="2.40.10.10">
    <property type="entry name" value="Trypsin-like serine proteases"/>
    <property type="match status" value="1"/>
</dbReference>
<keyword evidence="4" id="KW-1185">Reference proteome</keyword>
<sequence>MRVLNSFAKMAVSAVAMIVLGTASASAQEAANDIVGGLEEFPLQVFQQGADQLTLESAESNGSQFVLYQLKTESGNVHCSGVSLSANQFLTSQHCTKAVDSLADITLAGDNAEAEVERVDEIPGMDAAVVTMDRDSFHAPCARISDEQADQGEELDLYTVDLATGGVQEEQLRVEQLDYAGRNPDLGIISYDLIRATALDGSPTRPGDSGSPVFRKNEHGDYLLAGIVVGVSKKSRDVIVQPVSSIAERILERCDCCEAVKYEDDCRRPTSTFK</sequence>
<dbReference type="Proteomes" id="UP000320791">
    <property type="component" value="Unassembled WGS sequence"/>
</dbReference>
<evidence type="ECO:0000313" key="3">
    <source>
        <dbReference type="EMBL" id="TWT26824.1"/>
    </source>
</evidence>
<dbReference type="RefSeq" id="WP_146323888.1">
    <property type="nucleotide sequence ID" value="NZ_BAABLR010000005.1"/>
</dbReference>
<evidence type="ECO:0000313" key="4">
    <source>
        <dbReference type="Proteomes" id="UP000320791"/>
    </source>
</evidence>
<evidence type="ECO:0000256" key="1">
    <source>
        <dbReference type="SAM" id="SignalP"/>
    </source>
</evidence>
<dbReference type="EMBL" id="VOHM01000006">
    <property type="protein sequence ID" value="TWT26824.1"/>
    <property type="molecule type" value="Genomic_DNA"/>
</dbReference>
<organism evidence="3 4">
    <name type="scientific">Corynebacterium canis</name>
    <dbReference type="NCBI Taxonomy" id="679663"/>
    <lineage>
        <taxon>Bacteria</taxon>
        <taxon>Bacillati</taxon>
        <taxon>Actinomycetota</taxon>
        <taxon>Actinomycetes</taxon>
        <taxon>Mycobacteriales</taxon>
        <taxon>Corynebacteriaceae</taxon>
        <taxon>Corynebacterium</taxon>
    </lineage>
</organism>
<dbReference type="OrthoDB" id="9815928at2"/>
<accession>A0A5C5UKQ4</accession>
<gene>
    <name evidence="3" type="ORF">FRX94_04275</name>
</gene>
<protein>
    <submittedName>
        <fullName evidence="3">Trypsin-like peptidase domain-containing protein</fullName>
    </submittedName>
</protein>
<evidence type="ECO:0000259" key="2">
    <source>
        <dbReference type="Pfam" id="PF00089"/>
    </source>
</evidence>
<keyword evidence="1" id="KW-0732">Signal</keyword>
<dbReference type="InterPro" id="IPR001254">
    <property type="entry name" value="Trypsin_dom"/>
</dbReference>
<dbReference type="GO" id="GO:0004252">
    <property type="term" value="F:serine-type endopeptidase activity"/>
    <property type="evidence" value="ECO:0007669"/>
    <property type="project" value="InterPro"/>
</dbReference>
<dbReference type="InterPro" id="IPR043504">
    <property type="entry name" value="Peptidase_S1_PA_chymotrypsin"/>
</dbReference>
<dbReference type="AlphaFoldDB" id="A0A5C5UKQ4"/>
<feature type="signal peptide" evidence="1">
    <location>
        <begin position="1"/>
        <end position="27"/>
    </location>
</feature>
<name>A0A5C5UKQ4_9CORY</name>
<feature type="chain" id="PRO_5038415425" evidence="1">
    <location>
        <begin position="28"/>
        <end position="274"/>
    </location>
</feature>
<dbReference type="GO" id="GO:0006508">
    <property type="term" value="P:proteolysis"/>
    <property type="evidence" value="ECO:0007669"/>
    <property type="project" value="InterPro"/>
</dbReference>